<dbReference type="PaxDb" id="214684-Q5K770"/>
<sequence>MLSVPEGNTNDDARKALGIRPGGQPPPRLKLDYTNFDEIPPSPTLAYPPSPRSPTSSRLSSSPIPPNSSTSPEPSKTFRRATRAGPHVLSAKKIQKISSSRGLYESKKLLLYLLDTFEQRETAPDILERAAISAREISGRSKGKGKGKVLRLGHAITAAAGSSNSTDYSRIHRAMAPAAGVGSEDYEDHIVFDEGHWDTEAAYNLVEQTRGLLVLAEKQQLDLFADTEDNDVPVLDATPVKSKGRAGRFSSVSPSTAFSKGNSQAATSSPDTSFASTLYPNRASTSTIPSIPGPYLLERTLDVLQSLLSVDCLHRTHAFRPLCPPNALQAACLDIAAYLYQKGEIGTKVRVVGMVIDGFYGMGEGMGERVCEWLEGRMGDLLGRLARERGDFKKSKNNDVEWIDPFSKPVSKAPRNAALPTFAISSESSDSVPRKASETLGWMRFSPTSPSSPLFHHDILGLLSIQSLRDASSTAVEIAALVPRILMAITSTIDLTQSKLTTIYRVHRLLSLILNAKPDSSLDLLTIIAHAPPLCRRTAAAILATFYPNAAGHNTVARRLPSTSYVAQRMKWETGQFSVLGEDETEEHHFVPWRVSSHDDPTAEVVRCEVCESEIHGFGIKCTMCKEQRHLRCYDGSGKTRKGVYQYDVVTLSPTSTSSQLSHAKFCPSLPRLEEVSLNPPHGSKCTHRKAGQHVLDLVHLFTLTLCDECHLPLWGVSKQGYTCQNGCQKFFHSHCVDKMEETGVGECRYGRELVVDEISEAGNNPFVITRDRLQSSFHQHYNGFLPSEDELKGKTFDEIGVTFGTIWIQYQLIKNGLSSGSLRVSSEDKKVTSDPLGLKTILKTYEELLQSHEQPISTAVADFTHAATLEKPLGTGYLFSEKFLGYCTALIRAPTKSSGIPSREGENLGDGFLTPQGLPLSPEVEGDKVDKCYETLPLSIILQSLATDLSLSDKVVATAFLNHLSLVGFISVFDTAFLTSQCLAERREIKVSFILPLLIDSSPNTELLVLAIEALLDDLDLTMNEQGLRLLATRAWPSLLCAPYALERLGKACVSWVISEEDSLRDIIKKYASKNRRIPGVRPAAGAQKGSVDMYKQDRQRLRRMFVKPWLKALHDQDSALYAHIVYEQCKLVAANVAMEDMSGASEEQVASRMAGVAANKMTSMGEAGMLFSIVMELLTAWLEDLGPLADHDVAYRALPRLLDHQPADSSDIFAISLSTAQANPADLARVCRWMRVLSYSGVEIPWELLLPLVDLQARSPAFTCDDSAYGASAEAKLDLVIAINSNRAVIEPQTFASTCSQLAIGVFSDVGKDGKMEPLELELLKRTMLLILQAYGVPVDEIAETTLDVGMSSTGQPPITVKKHQNPIPNVRFPLNADMVVGAATLLERSSCPTEMVLDFLWLLSAKASMVDDPVGFLHHTCPKIYGMIWPLIGLPIDRRSRARVLLKLLSVNSAPLERIIHTQLEFSPEARTQARERLLTFILELADTSVNYELSNWRAATVGLILLFFDVLLDPKDVIPDNIIILKTLQPTQLNAMSMCFEEHLVKGSDERRLVLLTKLSRLRMSIPQWAIISWTTVDELLAEEVASLTQFKRARQSQTDSGLVDSQNVAYSLISLGLEMLAAGVSITWITAQRFQQRVAAACALPWFNPPVFTAVVLPGLRSVLDSPIRIMIAGETFESKVKKTVLVGSLFVPVVIDFAQELKKYDAAVQRILLDILMVTFFKQDVTRVELSTYSAVQKIADFVLTDECSENRLLALQVLQIAVAKVERDKIIRAVPPAFNTVAKALVKELEAEYGDPAVVEQSQLFLWNIVKSFGRSGLYLQLFRNESESYDPSSPDVTSLAKALQILHSEQEREALPQASLFDNVFHDLLDVTKRPRRQVIHIIEAFARFATAFEGHLTEEAAQDFGTFINRLSKLIAEWSFDFDPNPILQSCAKILDLAPSASLVPLLSQVSTILNHCMGHFAVKRATAIRLLESGETASRKAQTENQIRIVLFEMAGAAINGLAVTPEGLYTLLKYLTSDAFSRPTPDSQVSPEQIRVLSDASAGCVHILRNGHPTLESKLMSAEVLLGVLNEAGTVLCQAEMVVPGAISRNLTQLTLDAASSQVYFFIYLLLSSLDLRMGRARSRLLSLYPLLSRATSLCLRAASDYMSLQDVESHGTSLISLAFMVMRLALLAVRDGPVSNEDGEKEAGGEDAVNILWIRIWPEWIRLFRLSFESGCINGALRTVTHSVFLDLLIFLGVIQSPILIRHTESLSVNLAMLVQYQETSGVTSSGKLQKATQIMEKVGTLSVVGVADRVGIVESLKADLLATERMKVLNR</sequence>
<keyword evidence="2" id="KW-0862">Zinc</keyword>
<dbReference type="InterPro" id="IPR016024">
    <property type="entry name" value="ARM-type_fold"/>
</dbReference>
<dbReference type="EMBL" id="AE017356">
    <property type="protein sequence ID" value="AAW47125.2"/>
    <property type="molecule type" value="Genomic_DNA"/>
</dbReference>
<feature type="compositionally biased region" description="Polar residues" evidence="3">
    <location>
        <begin position="1"/>
        <end position="10"/>
    </location>
</feature>
<dbReference type="SMART" id="SM00109">
    <property type="entry name" value="C1"/>
    <property type="match status" value="2"/>
</dbReference>
<evidence type="ECO:0000256" key="3">
    <source>
        <dbReference type="SAM" id="MobiDB-lite"/>
    </source>
</evidence>
<feature type="compositionally biased region" description="Low complexity" evidence="3">
    <location>
        <begin position="53"/>
        <end position="75"/>
    </location>
</feature>
<dbReference type="eggNOG" id="KOG4820">
    <property type="taxonomic scope" value="Eukaryota"/>
</dbReference>
<feature type="region of interest" description="Disordered" evidence="3">
    <location>
        <begin position="244"/>
        <end position="273"/>
    </location>
</feature>
<dbReference type="OrthoDB" id="6270916at2759"/>
<evidence type="ECO:0000313" key="6">
    <source>
        <dbReference type="Proteomes" id="UP000002149"/>
    </source>
</evidence>
<dbReference type="KEGG" id="cne:CNN00890"/>
<organism evidence="5 6">
    <name type="scientific">Cryptococcus deneoformans (strain JEC21 / ATCC MYA-565)</name>
    <name type="common">Cryptococcus neoformans var. neoformans serotype D</name>
    <dbReference type="NCBI Taxonomy" id="214684"/>
    <lineage>
        <taxon>Eukaryota</taxon>
        <taxon>Fungi</taxon>
        <taxon>Dikarya</taxon>
        <taxon>Basidiomycota</taxon>
        <taxon>Agaricomycotina</taxon>
        <taxon>Tremellomycetes</taxon>
        <taxon>Tremellales</taxon>
        <taxon>Cryptococcaceae</taxon>
        <taxon>Cryptococcus</taxon>
        <taxon>Cryptococcus neoformans species complex</taxon>
    </lineage>
</organism>
<dbReference type="SUPFAM" id="SSF57889">
    <property type="entry name" value="Cysteine-rich domain"/>
    <property type="match status" value="2"/>
</dbReference>
<keyword evidence="6" id="KW-1185">Reference proteome</keyword>
<dbReference type="GO" id="GO:0046872">
    <property type="term" value="F:metal ion binding"/>
    <property type="evidence" value="ECO:0007669"/>
    <property type="project" value="UniProtKB-KW"/>
</dbReference>
<evidence type="ECO:0000259" key="4">
    <source>
        <dbReference type="PROSITE" id="PS50081"/>
    </source>
</evidence>
<dbReference type="RefSeq" id="XP_024514073.1">
    <property type="nucleotide sequence ID" value="XM_024658379.1"/>
</dbReference>
<dbReference type="InParanoid" id="Q5K770"/>
<dbReference type="HOGENOM" id="CLU_271692_0_0_1"/>
<feature type="domain" description="Phorbol-ester/DAG-type" evidence="4">
    <location>
        <begin position="693"/>
        <end position="748"/>
    </location>
</feature>
<feature type="compositionally biased region" description="Pro residues" evidence="3">
    <location>
        <begin position="40"/>
        <end position="52"/>
    </location>
</feature>
<keyword evidence="1" id="KW-0479">Metal-binding</keyword>
<dbReference type="InterPro" id="IPR002219">
    <property type="entry name" value="PKC_DAG/PE"/>
</dbReference>
<protein>
    <recommendedName>
        <fullName evidence="4">Phorbol-ester/DAG-type domain-containing protein</fullName>
    </recommendedName>
</protein>
<evidence type="ECO:0000313" key="5">
    <source>
        <dbReference type="EMBL" id="AAW47125.2"/>
    </source>
</evidence>
<dbReference type="VEuPathDB" id="FungiDB:CNN00890"/>
<feature type="compositionally biased region" description="Polar residues" evidence="3">
    <location>
        <begin position="250"/>
        <end position="273"/>
    </location>
</feature>
<feature type="region of interest" description="Disordered" evidence="3">
    <location>
        <begin position="1"/>
        <end position="89"/>
    </location>
</feature>
<dbReference type="InterPro" id="IPR046349">
    <property type="entry name" value="C1-like_sf"/>
</dbReference>
<reference evidence="5 6" key="1">
    <citation type="journal article" date="2005" name="Science">
        <title>The genome of the basidiomycetous yeast and human pathogen Cryptococcus neoformans.</title>
        <authorList>
            <person name="Loftus B.J."/>
            <person name="Fung E."/>
            <person name="Roncaglia P."/>
            <person name="Rowley D."/>
            <person name="Amedeo P."/>
            <person name="Bruno D."/>
            <person name="Vamathevan J."/>
            <person name="Miranda M."/>
            <person name="Anderson I.J."/>
            <person name="Fraser J.A."/>
            <person name="Allen J.E."/>
            <person name="Bosdet I.E."/>
            <person name="Brent M.R."/>
            <person name="Chiu R."/>
            <person name="Doering T.L."/>
            <person name="Donlin M.J."/>
            <person name="D'Souza C.A."/>
            <person name="Fox D.S."/>
            <person name="Grinberg V."/>
            <person name="Fu J."/>
            <person name="Fukushima M."/>
            <person name="Haas B.J."/>
            <person name="Huang J.C."/>
            <person name="Janbon G."/>
            <person name="Jones S.J."/>
            <person name="Koo H.L."/>
            <person name="Krzywinski M.I."/>
            <person name="Kwon-Chung J.K."/>
            <person name="Lengeler K.B."/>
            <person name="Maiti R."/>
            <person name="Marra M.A."/>
            <person name="Marra R.E."/>
            <person name="Mathewson C.A."/>
            <person name="Mitchell T.G."/>
            <person name="Pertea M."/>
            <person name="Riggs F.R."/>
            <person name="Salzberg S.L."/>
            <person name="Schein J.E."/>
            <person name="Shvartsbeyn A."/>
            <person name="Shin H."/>
            <person name="Shumway M."/>
            <person name="Specht C.A."/>
            <person name="Suh B.B."/>
            <person name="Tenney A."/>
            <person name="Utterback T.R."/>
            <person name="Wickes B.L."/>
            <person name="Wortman J.R."/>
            <person name="Wye N.H."/>
            <person name="Kronstad J.W."/>
            <person name="Lodge J.K."/>
            <person name="Heitman J."/>
            <person name="Davis R.W."/>
            <person name="Fraser C.M."/>
            <person name="Hyman R.W."/>
        </authorList>
    </citation>
    <scope>NUCLEOTIDE SEQUENCE [LARGE SCALE GENOMIC DNA]</scope>
    <source>
        <strain evidence="6">JEC21 / ATCC MYA-565</strain>
    </source>
</reference>
<dbReference type="PROSITE" id="PS50081">
    <property type="entry name" value="ZF_DAG_PE_2"/>
    <property type="match status" value="1"/>
</dbReference>
<dbReference type="Proteomes" id="UP000002149">
    <property type="component" value="Chromosome 14"/>
</dbReference>
<gene>
    <name evidence="5" type="ordered locus">CNN00890</name>
</gene>
<name>Q5K770_CRYD1</name>
<dbReference type="GeneID" id="3255378"/>
<accession>Q5K770</accession>
<evidence type="ECO:0000256" key="1">
    <source>
        <dbReference type="ARBA" id="ARBA00022723"/>
    </source>
</evidence>
<proteinExistence type="predicted"/>
<dbReference type="SUPFAM" id="SSF48371">
    <property type="entry name" value="ARM repeat"/>
    <property type="match status" value="1"/>
</dbReference>
<dbReference type="Gene3D" id="3.30.60.20">
    <property type="match status" value="1"/>
</dbReference>
<evidence type="ECO:0000256" key="2">
    <source>
        <dbReference type="ARBA" id="ARBA00022833"/>
    </source>
</evidence>